<name>A0A935PZJ3_9PROT</name>
<reference evidence="2 3" key="1">
    <citation type="submission" date="2020-10" db="EMBL/GenBank/DDBJ databases">
        <title>Connecting structure to function with the recovery of over 1000 high-quality activated sludge metagenome-assembled genomes encoding full-length rRNA genes using long-read sequencing.</title>
        <authorList>
            <person name="Singleton C.M."/>
            <person name="Petriglieri F."/>
            <person name="Kristensen J.M."/>
            <person name="Kirkegaard R.H."/>
            <person name="Michaelsen T.Y."/>
            <person name="Andersen M.H."/>
            <person name="Karst S.M."/>
            <person name="Dueholm M.S."/>
            <person name="Nielsen P.H."/>
            <person name="Albertsen M."/>
        </authorList>
    </citation>
    <scope>NUCLEOTIDE SEQUENCE [LARGE SCALE GENOMIC DNA]</scope>
    <source>
        <strain evidence="2">EsbW_18-Q3-R4-48_BATAC.285</strain>
    </source>
</reference>
<evidence type="ECO:0000313" key="2">
    <source>
        <dbReference type="EMBL" id="MBK7674776.1"/>
    </source>
</evidence>
<evidence type="ECO:0000259" key="1">
    <source>
        <dbReference type="Pfam" id="PF14065"/>
    </source>
</evidence>
<protein>
    <submittedName>
        <fullName evidence="2">DUF4255 domain-containing protein</fullName>
    </submittedName>
</protein>
<dbReference type="AlphaFoldDB" id="A0A935PZJ3"/>
<comment type="caution">
    <text evidence="2">The sequence shown here is derived from an EMBL/GenBank/DDBJ whole genome shotgun (WGS) entry which is preliminary data.</text>
</comment>
<proteinExistence type="predicted"/>
<gene>
    <name evidence="2" type="ORF">IPJ27_08385</name>
</gene>
<evidence type="ECO:0000313" key="3">
    <source>
        <dbReference type="Proteomes" id="UP000697998"/>
    </source>
</evidence>
<dbReference type="Proteomes" id="UP000697998">
    <property type="component" value="Unassembled WGS sequence"/>
</dbReference>
<feature type="domain" description="Pvc16 N-terminal" evidence="1">
    <location>
        <begin position="10"/>
        <end position="182"/>
    </location>
</feature>
<dbReference type="EMBL" id="JADJMH010000005">
    <property type="protein sequence ID" value="MBK7674776.1"/>
    <property type="molecule type" value="Genomic_DNA"/>
</dbReference>
<dbReference type="InterPro" id="IPR025351">
    <property type="entry name" value="Pvc16_N"/>
</dbReference>
<organism evidence="2 3">
    <name type="scientific">Candidatus Accumulibacter proximus</name>
    <dbReference type="NCBI Taxonomy" id="2954385"/>
    <lineage>
        <taxon>Bacteria</taxon>
        <taxon>Pseudomonadati</taxon>
        <taxon>Pseudomonadota</taxon>
        <taxon>Betaproteobacteria</taxon>
        <taxon>Candidatus Accumulibacter</taxon>
    </lineage>
</organism>
<sequence length="200" mass="22050">MATHRAILGVLQALKERLDLRLPALVGGSPKSVILGSQALTTAPTGENLGIYLHRMAVDPFARNRYLAPTDNHRQRRPELPVNLHILLIGWSTKNDSEISYLAAAMQIIGSALTLDVSHLGTADSGWDEREVVQVLPEEMSTEDLMRLWDSLPGDYRLSSPYLIKTVRLAPDEERAEAPLVRTIVLPTGTTGQPRVEGKE</sequence>
<dbReference type="Pfam" id="PF14065">
    <property type="entry name" value="Pvc16_N"/>
    <property type="match status" value="1"/>
</dbReference>
<accession>A0A935PZJ3</accession>